<dbReference type="Gene3D" id="3.30.420.10">
    <property type="entry name" value="Ribonuclease H-like superfamily/Ribonuclease H"/>
    <property type="match status" value="1"/>
</dbReference>
<organism evidence="2 3">
    <name type="scientific">Araneus ventricosus</name>
    <name type="common">Orbweaver spider</name>
    <name type="synonym">Epeira ventricosa</name>
    <dbReference type="NCBI Taxonomy" id="182803"/>
    <lineage>
        <taxon>Eukaryota</taxon>
        <taxon>Metazoa</taxon>
        <taxon>Ecdysozoa</taxon>
        <taxon>Arthropoda</taxon>
        <taxon>Chelicerata</taxon>
        <taxon>Arachnida</taxon>
        <taxon>Araneae</taxon>
        <taxon>Araneomorphae</taxon>
        <taxon>Entelegynae</taxon>
        <taxon>Araneoidea</taxon>
        <taxon>Araneidae</taxon>
        <taxon>Araneus</taxon>
    </lineage>
</organism>
<comment type="caution">
    <text evidence="2">The sequence shown here is derived from an EMBL/GenBank/DDBJ whole genome shotgun (WGS) entry which is preliminary data.</text>
</comment>
<accession>A0A4Y2IJA3</accession>
<evidence type="ECO:0000313" key="3">
    <source>
        <dbReference type="Proteomes" id="UP000499080"/>
    </source>
</evidence>
<dbReference type="Proteomes" id="UP000499080">
    <property type="component" value="Unassembled WGS sequence"/>
</dbReference>
<keyword evidence="1" id="KW-1133">Transmembrane helix</keyword>
<reference evidence="2 3" key="1">
    <citation type="journal article" date="2019" name="Sci. Rep.">
        <title>Orb-weaving spider Araneus ventricosus genome elucidates the spidroin gene catalogue.</title>
        <authorList>
            <person name="Kono N."/>
            <person name="Nakamura H."/>
            <person name="Ohtoshi R."/>
            <person name="Moran D.A.P."/>
            <person name="Shinohara A."/>
            <person name="Yoshida Y."/>
            <person name="Fujiwara M."/>
            <person name="Mori M."/>
            <person name="Tomita M."/>
            <person name="Arakawa K."/>
        </authorList>
    </citation>
    <scope>NUCLEOTIDE SEQUENCE [LARGE SCALE GENOMIC DNA]</scope>
</reference>
<keyword evidence="3" id="KW-1185">Reference proteome</keyword>
<dbReference type="GO" id="GO:0003676">
    <property type="term" value="F:nucleic acid binding"/>
    <property type="evidence" value="ECO:0007669"/>
    <property type="project" value="InterPro"/>
</dbReference>
<dbReference type="InterPro" id="IPR012337">
    <property type="entry name" value="RNaseH-like_sf"/>
</dbReference>
<dbReference type="EMBL" id="BGPR01002702">
    <property type="protein sequence ID" value="GBM77650.1"/>
    <property type="molecule type" value="Genomic_DNA"/>
</dbReference>
<dbReference type="SUPFAM" id="SSF53098">
    <property type="entry name" value="Ribonuclease H-like"/>
    <property type="match status" value="1"/>
</dbReference>
<keyword evidence="1" id="KW-0812">Transmembrane</keyword>
<name>A0A4Y2IJA3_ARAVE</name>
<sequence>MCTRKGPGNFLLFGFVGALAGIYDFILEMARSFVDVILCLSVSYFFQKGIDARFKFIKEFSMIPMKGFEPIASLSPKFSNKTARIIPKTLMEYPNIILTWKKAHAGYEANETADMLAKQATRNGSPYLKPYFLVLHKDPFQETNDRELVKGMGGR</sequence>
<gene>
    <name evidence="2" type="ORF">AVEN_226040_1</name>
</gene>
<protein>
    <recommendedName>
        <fullName evidence="4">RNase H type-1 domain-containing protein</fullName>
    </recommendedName>
</protein>
<evidence type="ECO:0008006" key="4">
    <source>
        <dbReference type="Google" id="ProtNLM"/>
    </source>
</evidence>
<evidence type="ECO:0000256" key="1">
    <source>
        <dbReference type="SAM" id="Phobius"/>
    </source>
</evidence>
<evidence type="ECO:0000313" key="2">
    <source>
        <dbReference type="EMBL" id="GBM77650.1"/>
    </source>
</evidence>
<keyword evidence="1" id="KW-0472">Membrane</keyword>
<dbReference type="AlphaFoldDB" id="A0A4Y2IJA3"/>
<proteinExistence type="predicted"/>
<feature type="transmembrane region" description="Helical" evidence="1">
    <location>
        <begin position="7"/>
        <end position="23"/>
    </location>
</feature>
<dbReference type="InterPro" id="IPR036397">
    <property type="entry name" value="RNaseH_sf"/>
</dbReference>